<protein>
    <submittedName>
        <fullName evidence="1">Uncharacterized protein</fullName>
    </submittedName>
</protein>
<accession>A0AAD2GUC8</accession>
<feature type="non-terminal residue" evidence="1">
    <location>
        <position position="56"/>
    </location>
</feature>
<dbReference type="AlphaFoldDB" id="A0AAD2GUC8"/>
<comment type="caution">
    <text evidence="1">The sequence shown here is derived from an EMBL/GenBank/DDBJ whole genome shotgun (WGS) entry which is preliminary data.</text>
</comment>
<evidence type="ECO:0000313" key="2">
    <source>
        <dbReference type="Proteomes" id="UP001295794"/>
    </source>
</evidence>
<dbReference type="Proteomes" id="UP001295794">
    <property type="component" value="Unassembled WGS sequence"/>
</dbReference>
<gene>
    <name evidence="1" type="ORF">MYCIT1_LOCUS1519</name>
</gene>
<organism evidence="1 2">
    <name type="scientific">Mycena citricolor</name>
    <dbReference type="NCBI Taxonomy" id="2018698"/>
    <lineage>
        <taxon>Eukaryota</taxon>
        <taxon>Fungi</taxon>
        <taxon>Dikarya</taxon>
        <taxon>Basidiomycota</taxon>
        <taxon>Agaricomycotina</taxon>
        <taxon>Agaricomycetes</taxon>
        <taxon>Agaricomycetidae</taxon>
        <taxon>Agaricales</taxon>
        <taxon>Marasmiineae</taxon>
        <taxon>Mycenaceae</taxon>
        <taxon>Mycena</taxon>
    </lineage>
</organism>
<reference evidence="1" key="1">
    <citation type="submission" date="2023-11" db="EMBL/GenBank/DDBJ databases">
        <authorList>
            <person name="De Vega J J."/>
            <person name="De Vega J J."/>
        </authorList>
    </citation>
    <scope>NUCLEOTIDE SEQUENCE</scope>
</reference>
<evidence type="ECO:0000313" key="1">
    <source>
        <dbReference type="EMBL" id="CAK5262638.1"/>
    </source>
</evidence>
<name>A0AAD2GUC8_9AGAR</name>
<dbReference type="EMBL" id="CAVNYO010000022">
    <property type="protein sequence ID" value="CAK5262638.1"/>
    <property type="molecule type" value="Genomic_DNA"/>
</dbReference>
<sequence>RAPMMSATGTCPMIHLKFYISQHSSSVIEFCASGDLHGRIILEGDRGQPDIQRFTI</sequence>
<proteinExistence type="predicted"/>
<keyword evidence="2" id="KW-1185">Reference proteome</keyword>